<dbReference type="OMA" id="TIRTHQW"/>
<keyword evidence="2" id="KW-0963">Cytoplasm</keyword>
<dbReference type="EMBL" id="JH430405">
    <property type="status" value="NOT_ANNOTATED_CDS"/>
    <property type="molecule type" value="Genomic_DNA"/>
</dbReference>
<evidence type="ECO:0000256" key="5">
    <source>
        <dbReference type="ARBA" id="ARBA00022771"/>
    </source>
</evidence>
<dbReference type="InterPro" id="IPR013083">
    <property type="entry name" value="Znf_RING/FYVE/PHD"/>
</dbReference>
<dbReference type="eggNOG" id="KOG0297">
    <property type="taxonomic scope" value="Eukaryota"/>
</dbReference>
<dbReference type="AlphaFoldDB" id="T1IK46"/>
<feature type="coiled-coil region" evidence="8">
    <location>
        <begin position="214"/>
        <end position="241"/>
    </location>
</feature>
<dbReference type="SUPFAM" id="SSF57850">
    <property type="entry name" value="RING/U-box"/>
    <property type="match status" value="1"/>
</dbReference>
<dbReference type="HOGENOM" id="CLU_037167_1_1_1"/>
<feature type="domain" description="TRAF-type" evidence="10">
    <location>
        <begin position="81"/>
        <end position="136"/>
    </location>
</feature>
<sequence>MDLEILTCARCGLKSPALKEQPCGHIYCRRCVAKSISSGQPVCSINHTSPRWSINAGNESPLDEELCFYCKEIIDLDNIKSHYDNCDMHPVNCVFCNTKIIRRMMKCHLQECVRNVCRCKFFPLGCQFQGSQLDIKRHESDSNIHVELMMNLLLNLQTEHTITLNEIKPLKEVEPSMSSVEVIASSKSSVVSTTYDLNPDLEQNECWIKMKSIIDNLVETIKKQENEIHSCKQQMIDLEIKQNKKIEDLISQNTQSELNYVSIKELMNQTSKMTQISMEMSNLTIAKKFDDLTQKIKEFEKSSTFQNDALGILNKQVTEQADKLLQYENRLDTLITANNQLVKSLNKQETNTNNQKQELNGLRNELASNLSIFPYIWKVENFAQLQAKAISGNQPVVRSEPFYSNKFGYKMRLDLNPNGVDEGEGTHLSIYLRVMKGPNDAILNWPVQYSAKLSLLDQSRQKDHHTSHMASDLVRCKSNFDRPSNAVNLGWGFTTFIALDKLKPLYLVDDTIFLKLDLTVLT</sequence>
<dbReference type="PROSITE" id="PS50144">
    <property type="entry name" value="MATH"/>
    <property type="match status" value="1"/>
</dbReference>
<keyword evidence="6 7" id="KW-0862">Zinc</keyword>
<dbReference type="PROSITE" id="PS50145">
    <property type="entry name" value="ZF_TRAF"/>
    <property type="match status" value="1"/>
</dbReference>
<keyword evidence="3 7" id="KW-0479">Metal-binding</keyword>
<dbReference type="SUPFAM" id="SSF49599">
    <property type="entry name" value="TRAF domain-like"/>
    <property type="match status" value="2"/>
</dbReference>
<keyword evidence="8" id="KW-0175">Coiled coil</keyword>
<keyword evidence="5 7" id="KW-0863">Zinc-finger</keyword>
<dbReference type="InterPro" id="IPR001293">
    <property type="entry name" value="Znf_TRAF"/>
</dbReference>
<comment type="subcellular location">
    <subcellularLocation>
        <location evidence="1">Cytoplasm</location>
    </subcellularLocation>
</comment>
<evidence type="ECO:0000256" key="8">
    <source>
        <dbReference type="SAM" id="Coils"/>
    </source>
</evidence>
<dbReference type="PANTHER" id="PTHR10131">
    <property type="entry name" value="TNF RECEPTOR ASSOCIATED FACTOR"/>
    <property type="match status" value="1"/>
</dbReference>
<evidence type="ECO:0008006" key="13">
    <source>
        <dbReference type="Google" id="ProtNLM"/>
    </source>
</evidence>
<dbReference type="EnsemblMetazoa" id="SMAR001282-RA">
    <property type="protein sequence ID" value="SMAR001282-PA"/>
    <property type="gene ID" value="SMAR001282"/>
</dbReference>
<name>T1IK46_STRMM</name>
<dbReference type="Pfam" id="PF22486">
    <property type="entry name" value="MATH_2"/>
    <property type="match status" value="1"/>
</dbReference>
<organism evidence="11 12">
    <name type="scientific">Strigamia maritima</name>
    <name type="common">European centipede</name>
    <name type="synonym">Geophilus maritimus</name>
    <dbReference type="NCBI Taxonomy" id="126957"/>
    <lineage>
        <taxon>Eukaryota</taxon>
        <taxon>Metazoa</taxon>
        <taxon>Ecdysozoa</taxon>
        <taxon>Arthropoda</taxon>
        <taxon>Myriapoda</taxon>
        <taxon>Chilopoda</taxon>
        <taxon>Pleurostigmophora</taxon>
        <taxon>Geophilomorpha</taxon>
        <taxon>Linotaeniidae</taxon>
        <taxon>Strigamia</taxon>
    </lineage>
</organism>
<dbReference type="InterPro" id="IPR017907">
    <property type="entry name" value="Znf_RING_CS"/>
</dbReference>
<evidence type="ECO:0000256" key="3">
    <source>
        <dbReference type="ARBA" id="ARBA00022723"/>
    </source>
</evidence>
<evidence type="ECO:0000256" key="1">
    <source>
        <dbReference type="ARBA" id="ARBA00004496"/>
    </source>
</evidence>
<proteinExistence type="predicted"/>
<dbReference type="STRING" id="126957.T1IK46"/>
<evidence type="ECO:0000256" key="2">
    <source>
        <dbReference type="ARBA" id="ARBA00022490"/>
    </source>
</evidence>
<dbReference type="PIRSF" id="PIRSF015614">
    <property type="entry name" value="TRAF"/>
    <property type="match status" value="1"/>
</dbReference>
<dbReference type="PhylomeDB" id="T1IK46"/>
<reference evidence="11" key="2">
    <citation type="submission" date="2015-02" db="UniProtKB">
        <authorList>
            <consortium name="EnsemblMetazoa"/>
        </authorList>
    </citation>
    <scope>IDENTIFICATION</scope>
</reference>
<keyword evidence="4" id="KW-0677">Repeat</keyword>
<evidence type="ECO:0000259" key="9">
    <source>
        <dbReference type="PROSITE" id="PS50144"/>
    </source>
</evidence>
<evidence type="ECO:0000313" key="11">
    <source>
        <dbReference type="EnsemblMetazoa" id="SMAR001282-PA"/>
    </source>
</evidence>
<dbReference type="InterPro" id="IPR012227">
    <property type="entry name" value="TNF_rcpt-assoc_TRAF_met"/>
</dbReference>
<dbReference type="GO" id="GO:0007165">
    <property type="term" value="P:signal transduction"/>
    <property type="evidence" value="ECO:0007669"/>
    <property type="project" value="InterPro"/>
</dbReference>
<reference evidence="12" key="1">
    <citation type="submission" date="2011-05" db="EMBL/GenBank/DDBJ databases">
        <authorList>
            <person name="Richards S.R."/>
            <person name="Qu J."/>
            <person name="Jiang H."/>
            <person name="Jhangiani S.N."/>
            <person name="Agravi P."/>
            <person name="Goodspeed R."/>
            <person name="Gross S."/>
            <person name="Mandapat C."/>
            <person name="Jackson L."/>
            <person name="Mathew T."/>
            <person name="Pu L."/>
            <person name="Thornton R."/>
            <person name="Saada N."/>
            <person name="Wilczek-Boney K.B."/>
            <person name="Lee S."/>
            <person name="Kovar C."/>
            <person name="Wu Y."/>
            <person name="Scherer S.E."/>
            <person name="Worley K.C."/>
            <person name="Muzny D.M."/>
            <person name="Gibbs R."/>
        </authorList>
    </citation>
    <scope>NUCLEOTIDE SEQUENCE</scope>
    <source>
        <strain evidence="12">Brora</strain>
    </source>
</reference>
<evidence type="ECO:0000313" key="12">
    <source>
        <dbReference type="Proteomes" id="UP000014500"/>
    </source>
</evidence>
<dbReference type="Gene3D" id="2.60.210.10">
    <property type="entry name" value="Apoptosis, Tumor Necrosis Factor Receptor Associated Protein 2, Chain A"/>
    <property type="match status" value="1"/>
</dbReference>
<evidence type="ECO:0000256" key="6">
    <source>
        <dbReference type="ARBA" id="ARBA00022833"/>
    </source>
</evidence>
<dbReference type="Gene3D" id="3.30.40.10">
    <property type="entry name" value="Zinc/RING finger domain, C3HC4 (zinc finger)"/>
    <property type="match status" value="1"/>
</dbReference>
<dbReference type="PROSITE" id="PS00518">
    <property type="entry name" value="ZF_RING_1"/>
    <property type="match status" value="1"/>
</dbReference>
<dbReference type="GO" id="GO:0043122">
    <property type="term" value="P:regulation of canonical NF-kappaB signal transduction"/>
    <property type="evidence" value="ECO:0007669"/>
    <property type="project" value="TreeGrafter"/>
</dbReference>
<dbReference type="Proteomes" id="UP000014500">
    <property type="component" value="Unassembled WGS sequence"/>
</dbReference>
<feature type="domain" description="MATH" evidence="9">
    <location>
        <begin position="372"/>
        <end position="518"/>
    </location>
</feature>
<evidence type="ECO:0000256" key="7">
    <source>
        <dbReference type="PROSITE-ProRule" id="PRU00207"/>
    </source>
</evidence>
<dbReference type="GO" id="GO:0008270">
    <property type="term" value="F:zinc ion binding"/>
    <property type="evidence" value="ECO:0007669"/>
    <property type="project" value="UniProtKB-KW"/>
</dbReference>
<protein>
    <recommendedName>
        <fullName evidence="13">MATH domain-containing protein</fullName>
    </recommendedName>
</protein>
<dbReference type="GO" id="GO:0042981">
    <property type="term" value="P:regulation of apoptotic process"/>
    <property type="evidence" value="ECO:0007669"/>
    <property type="project" value="InterPro"/>
</dbReference>
<keyword evidence="12" id="KW-1185">Reference proteome</keyword>
<dbReference type="SMART" id="SM00061">
    <property type="entry name" value="MATH"/>
    <property type="match status" value="1"/>
</dbReference>
<dbReference type="PANTHER" id="PTHR10131:SF94">
    <property type="entry name" value="TNF RECEPTOR-ASSOCIATED FACTOR 4"/>
    <property type="match status" value="1"/>
</dbReference>
<evidence type="ECO:0000259" key="10">
    <source>
        <dbReference type="PROSITE" id="PS50145"/>
    </source>
</evidence>
<dbReference type="InterPro" id="IPR008974">
    <property type="entry name" value="TRAF-like"/>
</dbReference>
<evidence type="ECO:0000256" key="4">
    <source>
        <dbReference type="ARBA" id="ARBA00022737"/>
    </source>
</evidence>
<dbReference type="GO" id="GO:0005737">
    <property type="term" value="C:cytoplasm"/>
    <property type="evidence" value="ECO:0007669"/>
    <property type="project" value="UniProtKB-SubCell"/>
</dbReference>
<accession>T1IK46</accession>
<dbReference type="InterPro" id="IPR002083">
    <property type="entry name" value="MATH/TRAF_dom"/>
</dbReference>
<feature type="zinc finger region" description="TRAF-type" evidence="7">
    <location>
        <begin position="81"/>
        <end position="136"/>
    </location>
</feature>